<dbReference type="Proteomes" id="UP000183400">
    <property type="component" value="Unassembled WGS sequence"/>
</dbReference>
<organism evidence="1 2">
    <name type="scientific">Ruegeria halocynthiae</name>
    <dbReference type="NCBI Taxonomy" id="985054"/>
    <lineage>
        <taxon>Bacteria</taxon>
        <taxon>Pseudomonadati</taxon>
        <taxon>Pseudomonadota</taxon>
        <taxon>Alphaproteobacteria</taxon>
        <taxon>Rhodobacterales</taxon>
        <taxon>Roseobacteraceae</taxon>
        <taxon>Ruegeria</taxon>
    </lineage>
</organism>
<gene>
    <name evidence="1" type="ORF">SAMN05444358_10183</name>
</gene>
<protein>
    <submittedName>
        <fullName evidence="1">Uncharacterized protein</fullName>
    </submittedName>
</protein>
<sequence length="47" mass="5251">MPLKLKSFLFLLPASIAAVLIRCTRMQRRVNRLHTGMNAGAVKSPRS</sequence>
<keyword evidence="2" id="KW-1185">Reference proteome</keyword>
<proteinExistence type="predicted"/>
<accession>A0A1H2RAY1</accession>
<dbReference type="STRING" id="985054.SAMN05444358_10183"/>
<dbReference type="AlphaFoldDB" id="A0A1H2RAY1"/>
<reference evidence="2" key="1">
    <citation type="submission" date="2016-10" db="EMBL/GenBank/DDBJ databases">
        <authorList>
            <person name="Varghese N."/>
            <person name="Submissions S."/>
        </authorList>
    </citation>
    <scope>NUCLEOTIDE SEQUENCE [LARGE SCALE GENOMIC DNA]</scope>
    <source>
        <strain evidence="2">DSM 27839</strain>
    </source>
</reference>
<dbReference type="EMBL" id="FNNP01000001">
    <property type="protein sequence ID" value="SDW16014.1"/>
    <property type="molecule type" value="Genomic_DNA"/>
</dbReference>
<name>A0A1H2RAY1_9RHOB</name>
<evidence type="ECO:0000313" key="1">
    <source>
        <dbReference type="EMBL" id="SDW16014.1"/>
    </source>
</evidence>
<evidence type="ECO:0000313" key="2">
    <source>
        <dbReference type="Proteomes" id="UP000183400"/>
    </source>
</evidence>